<dbReference type="Gene3D" id="2.120.10.30">
    <property type="entry name" value="TolB, C-terminal domain"/>
    <property type="match status" value="1"/>
</dbReference>
<dbReference type="InterPro" id="IPR013783">
    <property type="entry name" value="Ig-like_fold"/>
</dbReference>
<dbReference type="InterPro" id="IPR003961">
    <property type="entry name" value="FN3_dom"/>
</dbReference>
<dbReference type="EMBL" id="JPOS01000083">
    <property type="protein sequence ID" value="KGE85726.1"/>
    <property type="molecule type" value="Genomic_DNA"/>
</dbReference>
<evidence type="ECO:0000313" key="4">
    <source>
        <dbReference type="Proteomes" id="UP000029736"/>
    </source>
</evidence>
<keyword evidence="4" id="KW-1185">Reference proteome</keyword>
<feature type="domain" description="Fibronectin type-III" evidence="2">
    <location>
        <begin position="896"/>
        <end position="981"/>
    </location>
</feature>
<dbReference type="AlphaFoldDB" id="A0A098S0S7"/>
<dbReference type="PANTHER" id="PTHR46708:SF2">
    <property type="entry name" value="FIBRONECTIN TYPE-III DOMAIN-CONTAINING PROTEIN"/>
    <property type="match status" value="1"/>
</dbReference>
<evidence type="ECO:0000259" key="2">
    <source>
        <dbReference type="PROSITE" id="PS50853"/>
    </source>
</evidence>
<dbReference type="SUPFAM" id="SSF63829">
    <property type="entry name" value="Calcium-dependent phosphotriesterase"/>
    <property type="match status" value="1"/>
</dbReference>
<evidence type="ECO:0000313" key="3">
    <source>
        <dbReference type="EMBL" id="KGE85726.1"/>
    </source>
</evidence>
<dbReference type="Gene3D" id="2.60.40.10">
    <property type="entry name" value="Immunoglobulins"/>
    <property type="match status" value="4"/>
</dbReference>
<dbReference type="SMART" id="SM00060">
    <property type="entry name" value="FN3"/>
    <property type="match status" value="4"/>
</dbReference>
<reference evidence="3 4" key="1">
    <citation type="journal article" date="2014" name="Int. J. Syst. Evol. Microbiol.">
        <title>Phaeodactylibacter xiamenensis gen. nov., sp. nov., a member of the family Saprospiraceae isolated from the marine alga Phaeodactylum tricornutum.</title>
        <authorList>
            <person name="Chen Z.Jr."/>
            <person name="Lei X."/>
            <person name="Lai Q."/>
            <person name="Li Y."/>
            <person name="Zhang B."/>
            <person name="Zhang J."/>
            <person name="Zhang H."/>
            <person name="Yang L."/>
            <person name="Zheng W."/>
            <person name="Tian Y."/>
            <person name="Yu Z."/>
            <person name="Xu H.Jr."/>
            <person name="Zheng T."/>
        </authorList>
    </citation>
    <scope>NUCLEOTIDE SEQUENCE [LARGE SCALE GENOMIC DNA]</scope>
    <source>
        <strain evidence="3 4">KD52</strain>
    </source>
</reference>
<gene>
    <name evidence="3" type="ORF">IX84_24065</name>
</gene>
<dbReference type="Pfam" id="PF00041">
    <property type="entry name" value="fn3"/>
    <property type="match status" value="4"/>
</dbReference>
<dbReference type="PROSITE" id="PS50853">
    <property type="entry name" value="FN3"/>
    <property type="match status" value="4"/>
</dbReference>
<dbReference type="CDD" id="cd00063">
    <property type="entry name" value="FN3"/>
    <property type="match status" value="4"/>
</dbReference>
<dbReference type="SUPFAM" id="SSF49265">
    <property type="entry name" value="Fibronectin type III"/>
    <property type="match status" value="3"/>
</dbReference>
<dbReference type="STRING" id="1524460.IX84_24065"/>
<dbReference type="OrthoDB" id="273319at2"/>
<dbReference type="InterPro" id="IPR036116">
    <property type="entry name" value="FN3_sf"/>
</dbReference>
<sequence>MRQPLFFLVLFSLSLTLGKAQDCDQIWRQFDQNTPSETGEDMAVDGAGNVYVSASGASGSSLRKYSPDGTQLWETVSNNPSEETANLSVADNGDLVVSGFHWSFITGNPVGDSVWIARYNSAGTMLWRKSYSVYMFQIFSFSHLCTHRIGSNGDIYLAADTQGELVLYKFDASGNLLWSAFAGTGAVDYPTDMELTPGGNVLFAGSGPTGGHLYLSQFDPSGNIMWEVNNTSDYNGVQAVMVAPGGNILALTTTHNGANNDITVAEYSASGTFLGNRTYDTGVYEFPKDMAFDAAGNYYFLCQSTQTSGLPYVDWITVKGDNMGNVLWSDRYNETTNNDEIPASLHLGVDGLLYATGSGGPQYPHGPTGLMRLSNVTVKYNPANGDRVCTIINQEESTSGLEVHALSSGGFYLLGNGSRELFRYGNAAGVCPSPSGLTVGVVTSSTAQVSWAAAPGAVNYSLRYRRAFVNAIWAEVLVSGTSATLSNLQDGVTYEWELIANCSNGVAQPAQGPNFVTDCLDTDGDGICDFADQCPGLDDALIGTPCDDGDPCTINDVYTLDCNCVGDLIDQNNNNICDLDEGCSAPVGLQVNNVTAATALVGWSTVSTADSYEFQYLAQGAPFSALVTISASGASVNLTGLEPSTTYQWRVRAICAGVNSPFSDIGTFTTNCLDTDNDGVCDTADQCPGLDDALIGTPCDDGDPCTVNDVYTTSCNCVGVLLDQNNNDICDLDETADCTTPMNLQATGITGTSALLTWDQVGPAGQYLLQYLPQGAPFSQLVSETVSSTSYPLTGLSASTVYLWRVRAICGNENSPFSDIQSFTTDTDTCPDADSDGICDAEDQCPGLDDALIGTPCNDGNACTENDVYGTDCNCTGMLIDSNNNNICDLDEGCMDPNSLQAVQVSGTSGTLSWSAVPNANSYRLQYRPIGGSPVSLDINTSDYTVNNLSPGSIVQWRVKALCNNANSGFVIGPNLNIGGSAMAANQDSSQPIFVKEGEDKADFKLFPNPAGEIVFLETNSGEATDVTVLTLLGQELGRYRIIGGQKHSLNTTDWGISQQVVLIRITQEGKKPVTRRLLLMN</sequence>
<evidence type="ECO:0000256" key="1">
    <source>
        <dbReference type="ARBA" id="ARBA00022737"/>
    </source>
</evidence>
<proteinExistence type="predicted"/>
<keyword evidence="1" id="KW-0677">Repeat</keyword>
<dbReference type="Proteomes" id="UP000029736">
    <property type="component" value="Unassembled WGS sequence"/>
</dbReference>
<dbReference type="PANTHER" id="PTHR46708">
    <property type="entry name" value="TENASCIN"/>
    <property type="match status" value="1"/>
</dbReference>
<feature type="domain" description="Fibronectin type-III" evidence="2">
    <location>
        <begin position="585"/>
        <end position="673"/>
    </location>
</feature>
<feature type="domain" description="Fibronectin type-III" evidence="2">
    <location>
        <begin position="740"/>
        <end position="828"/>
    </location>
</feature>
<name>A0A098S0S7_9BACT</name>
<dbReference type="InterPro" id="IPR050991">
    <property type="entry name" value="ECM_Regulatory_Proteins"/>
</dbReference>
<feature type="domain" description="Fibronectin type-III" evidence="2">
    <location>
        <begin position="433"/>
        <end position="522"/>
    </location>
</feature>
<dbReference type="InterPro" id="IPR011042">
    <property type="entry name" value="6-blade_b-propeller_TolB-like"/>
</dbReference>
<protein>
    <recommendedName>
        <fullName evidence="2">Fibronectin type-III domain-containing protein</fullName>
    </recommendedName>
</protein>
<dbReference type="RefSeq" id="WP_044226400.1">
    <property type="nucleotide sequence ID" value="NZ_JBKAGJ010000002.1"/>
</dbReference>
<comment type="caution">
    <text evidence="3">The sequence shown here is derived from an EMBL/GenBank/DDBJ whole genome shotgun (WGS) entry which is preliminary data.</text>
</comment>
<organism evidence="3 4">
    <name type="scientific">Phaeodactylibacter xiamenensis</name>
    <dbReference type="NCBI Taxonomy" id="1524460"/>
    <lineage>
        <taxon>Bacteria</taxon>
        <taxon>Pseudomonadati</taxon>
        <taxon>Bacteroidota</taxon>
        <taxon>Saprospiria</taxon>
        <taxon>Saprospirales</taxon>
        <taxon>Haliscomenobacteraceae</taxon>
        <taxon>Phaeodactylibacter</taxon>
    </lineage>
</organism>
<accession>A0A098S0S7</accession>
<dbReference type="Gene3D" id="2.80.10.50">
    <property type="match status" value="1"/>
</dbReference>